<dbReference type="GeneID" id="30036676"/>
<evidence type="ECO:0000259" key="14">
    <source>
        <dbReference type="Pfam" id="PF15924"/>
    </source>
</evidence>
<reference evidence="15 16" key="1">
    <citation type="submission" date="2016-02" db="EMBL/GenBank/DDBJ databases">
        <title>Complete genome sequence and transcriptome regulation of the pentose utilising yeast Sugiyamaella lignohabitans.</title>
        <authorList>
            <person name="Bellasio M."/>
            <person name="Peymann A."/>
            <person name="Valli M."/>
            <person name="Sipitzky M."/>
            <person name="Graf A."/>
            <person name="Sauer M."/>
            <person name="Marx H."/>
            <person name="Mattanovich D."/>
        </authorList>
    </citation>
    <scope>NUCLEOTIDE SEQUENCE [LARGE SCALE GENOMIC DNA]</scope>
    <source>
        <strain evidence="15 16">CBS 10342</strain>
    </source>
</reference>
<organism evidence="15 16">
    <name type="scientific">Sugiyamaella lignohabitans</name>
    <dbReference type="NCBI Taxonomy" id="796027"/>
    <lineage>
        <taxon>Eukaryota</taxon>
        <taxon>Fungi</taxon>
        <taxon>Dikarya</taxon>
        <taxon>Ascomycota</taxon>
        <taxon>Saccharomycotina</taxon>
        <taxon>Dipodascomycetes</taxon>
        <taxon>Dipodascales</taxon>
        <taxon>Trichomonascaceae</taxon>
        <taxon>Sugiyamaella</taxon>
    </lineage>
</organism>
<dbReference type="InterPro" id="IPR031814">
    <property type="entry name" value="ALG11_N"/>
</dbReference>
<dbReference type="Pfam" id="PF15924">
    <property type="entry name" value="ALG11_N"/>
    <property type="match status" value="1"/>
</dbReference>
<evidence type="ECO:0000256" key="3">
    <source>
        <dbReference type="ARBA" id="ARBA00012645"/>
    </source>
</evidence>
<dbReference type="OrthoDB" id="2276068at2759"/>
<dbReference type="AlphaFoldDB" id="A0A167CHL8"/>
<evidence type="ECO:0000256" key="5">
    <source>
        <dbReference type="ARBA" id="ARBA00022676"/>
    </source>
</evidence>
<evidence type="ECO:0000256" key="6">
    <source>
        <dbReference type="ARBA" id="ARBA00022679"/>
    </source>
</evidence>
<dbReference type="GO" id="GO:0006488">
    <property type="term" value="P:dolichol-linked oligosaccharide biosynthetic process"/>
    <property type="evidence" value="ECO:0007669"/>
    <property type="project" value="EnsemblFungi"/>
</dbReference>
<sequence length="528" mass="59429">MGKQLRTPPDEYREYLEAARDTGATLPHFGDKALTIRRQLILAGSNASYYTNILPLSVSKLSKKALTTAVRFDKQGNRIGRKIIFGFFHPFANSGGGGERVLWAAVKQTLENNELNICAIYVGAEEGVIPSVILTRVAERFGITVDESRVVFIFLTKRRLVEDSFWTRFTLIGQAIGSVMLAKEAVSLLVPDVFVDTMGYPFTYPFISWVLNIPVCAYVHYPFISKDMLNKVSTFSIKYIYWKLMSLAYAYVGSYASIVATNSTWTNNHIKSIWWMNKTDHIRTVFPPCATQDFEAPEEGSKPRSPVAVYIGQFRPEKRHDLVIREFAKILTKHNESKGTVATRPHLILLGSVRNDEDKSRVYSLRLLARELELTDDNVTFVLDAPWPNVKAMLQTASIGVNAMWNEHFGMGVVEYMAAGLIPVVHDSAGPKLDIVKDDEGVPGFLFKSDTDPDYSAKDAGSDTLEQALTKAFALDDATAFKYRQRAYQAAQRFSDEAFANAWDLRVNTLLKLEKIRQKQRLLAGKFD</sequence>
<dbReference type="SUPFAM" id="SSF53756">
    <property type="entry name" value="UDP-Glycosyltransferase/glycogen phosphorylase"/>
    <property type="match status" value="1"/>
</dbReference>
<dbReference type="UniPathway" id="UPA00378"/>
<keyword evidence="7 12" id="KW-0812">Transmembrane</keyword>
<evidence type="ECO:0000256" key="4">
    <source>
        <dbReference type="ARBA" id="ARBA00022018"/>
    </source>
</evidence>
<dbReference type="InterPro" id="IPR038013">
    <property type="entry name" value="ALG11"/>
</dbReference>
<comment type="pathway">
    <text evidence="2 12">Protein modification; protein glycosylation.</text>
</comment>
<feature type="domain" description="ALG11 mannosyltransferase N-terminal" evidence="14">
    <location>
        <begin position="83"/>
        <end position="274"/>
    </location>
</feature>
<dbReference type="InterPro" id="IPR001296">
    <property type="entry name" value="Glyco_trans_1"/>
</dbReference>
<dbReference type="CDD" id="cd03806">
    <property type="entry name" value="GT4_ALG11-like"/>
    <property type="match status" value="1"/>
</dbReference>
<comment type="function">
    <text evidence="12">GDP-Man:Man(3)GlcNAc(2)-PP-Dol alpha-1,2-mannosyltransferase that operates in the biosynthetic pathway of dolichol-linked oligosaccharides, the glycan precursors employed in protein asparagine (N)-glycosylation. The assembly of dolichol-linked oligosaccharides begins on the cytosolic side of the endoplasmic reticulum membrane and finishes in its lumen. The sequential addition of sugars to dolichol pyrophosphate produces dolichol-linked oligosaccharides containing fourteen sugars, including two GlcNAcs, nine mannoses and three glucoses. Once assembled, the oligosaccharide is transferred from the lipid to nascent proteins by oligosaccharyltransferases. Catalyzes, on the cytoplasmic face of the endoplasmic reticulum, the addition of the fourth and fifth mannose residues to the dolichol-linked oligosaccharide chain, to produce Man(5)GlcNAc(2)-PP-dolichol core oligosaccharide.</text>
</comment>
<dbReference type="GO" id="GO:0004377">
    <property type="term" value="F:GDP-Man:Man(3)GlcNAc(2)-PP-Dol alpha-1,2-mannosyltransferase activity"/>
    <property type="evidence" value="ECO:0007669"/>
    <property type="project" value="UniProtKB-UniRule"/>
</dbReference>
<dbReference type="Pfam" id="PF00534">
    <property type="entry name" value="Glycos_transf_1"/>
    <property type="match status" value="1"/>
</dbReference>
<keyword evidence="10 12" id="KW-0472">Membrane</keyword>
<feature type="transmembrane region" description="Helical" evidence="12">
    <location>
        <begin position="165"/>
        <end position="182"/>
    </location>
</feature>
<protein>
    <recommendedName>
        <fullName evidence="4 12">GDP-Man:Man(3)GlcNAc(2)-PP-Dol alpha-1,2-mannosyltransferase</fullName>
        <ecNumber evidence="3 12">2.4.1.131</ecNumber>
    </recommendedName>
</protein>
<dbReference type="EC" id="2.4.1.131" evidence="3 12"/>
<evidence type="ECO:0000313" key="15">
    <source>
        <dbReference type="EMBL" id="ANB11712.1"/>
    </source>
</evidence>
<proteinExistence type="inferred from homology"/>
<keyword evidence="9 12" id="KW-1133">Transmembrane helix</keyword>
<evidence type="ECO:0000259" key="13">
    <source>
        <dbReference type="Pfam" id="PF00534"/>
    </source>
</evidence>
<dbReference type="RefSeq" id="XP_018734189.1">
    <property type="nucleotide sequence ID" value="XM_018881613.1"/>
</dbReference>
<accession>A0A167CHL8</accession>
<dbReference type="PANTHER" id="PTHR45919:SF1">
    <property type="entry name" value="GDP-MAN:MAN(3)GLCNAC(2)-PP-DOL ALPHA-1,2-MANNOSYLTRANSFERASE"/>
    <property type="match status" value="1"/>
</dbReference>
<evidence type="ECO:0000256" key="9">
    <source>
        <dbReference type="ARBA" id="ARBA00022989"/>
    </source>
</evidence>
<dbReference type="KEGG" id="slb:AWJ20_4533"/>
<keyword evidence="8 12" id="KW-0256">Endoplasmic reticulum</keyword>
<gene>
    <name evidence="15" type="primary">ALG11</name>
    <name evidence="15" type="ORF">AWJ20_4533</name>
</gene>
<keyword evidence="16" id="KW-1185">Reference proteome</keyword>
<dbReference type="PANTHER" id="PTHR45919">
    <property type="entry name" value="GDP-MAN:MAN(3)GLCNAC(2)-PP-DOL ALPHA-1,2-MANNOSYLTRANSFERASE"/>
    <property type="match status" value="1"/>
</dbReference>
<keyword evidence="5 12" id="KW-0328">Glycosyltransferase</keyword>
<evidence type="ECO:0000256" key="10">
    <source>
        <dbReference type="ARBA" id="ARBA00023136"/>
    </source>
</evidence>
<comment type="similarity">
    <text evidence="12">Belongs to the glycosyltransferase group 1 family. Glycosyltransferase 4 subfamily.</text>
</comment>
<evidence type="ECO:0000256" key="11">
    <source>
        <dbReference type="ARBA" id="ARBA00045065"/>
    </source>
</evidence>
<comment type="subcellular location">
    <subcellularLocation>
        <location evidence="1">Endoplasmic reticulum membrane</location>
        <topology evidence="1">Single-pass membrane protein</topology>
    </subcellularLocation>
</comment>
<dbReference type="Gene3D" id="3.40.50.2000">
    <property type="entry name" value="Glycogen Phosphorylase B"/>
    <property type="match status" value="1"/>
</dbReference>
<evidence type="ECO:0000256" key="1">
    <source>
        <dbReference type="ARBA" id="ARBA00004389"/>
    </source>
</evidence>
<feature type="domain" description="Glycosyl transferase family 1" evidence="13">
    <location>
        <begin position="294"/>
        <end position="456"/>
    </location>
</feature>
<name>A0A167CHL8_9ASCO</name>
<feature type="transmembrane region" description="Helical" evidence="12">
    <location>
        <begin position="202"/>
        <end position="219"/>
    </location>
</feature>
<evidence type="ECO:0000256" key="8">
    <source>
        <dbReference type="ARBA" id="ARBA00022824"/>
    </source>
</evidence>
<keyword evidence="6 12" id="KW-0808">Transferase</keyword>
<evidence type="ECO:0000313" key="16">
    <source>
        <dbReference type="Proteomes" id="UP000189580"/>
    </source>
</evidence>
<evidence type="ECO:0000256" key="7">
    <source>
        <dbReference type="ARBA" id="ARBA00022692"/>
    </source>
</evidence>
<evidence type="ECO:0000256" key="12">
    <source>
        <dbReference type="RuleBase" id="RU367051"/>
    </source>
</evidence>
<comment type="catalytic activity">
    <reaction evidence="11 12">
        <text>an alpha-D-Man-(1-&gt;3)-[alpha-D-Man-(1-&gt;6)]-beta-D-Man-(1-&gt;4)-beta-D-GlcNAc-(1-&gt;4)-alpha-D-GlcNAc-diphospho-di-trans,poly-cis-dolichol + 2 GDP-alpha-D-mannose = an alpha-D-Man-(1-&gt;2)-alpha-D-Man-(1-&gt;2)-alpha-D-Man-(1-&gt;3)-[alpha-D-Man-(1-&gt;6)]-beta-D-Man-(1-&gt;4)-beta-D-GlcNAc-(1-&gt;4)-alpha-D-GlcNAc-diphospho-di-trans,poly-cis-dolichol + 2 GDP + 2 H(+)</text>
        <dbReference type="Rhea" id="RHEA:29523"/>
        <dbReference type="Rhea" id="RHEA-COMP:19515"/>
        <dbReference type="Rhea" id="RHEA-COMP:19516"/>
        <dbReference type="ChEBI" id="CHEBI:15378"/>
        <dbReference type="ChEBI" id="CHEBI:57527"/>
        <dbReference type="ChEBI" id="CHEBI:58189"/>
        <dbReference type="ChEBI" id="CHEBI:132511"/>
        <dbReference type="ChEBI" id="CHEBI:132515"/>
        <dbReference type="EC" id="2.4.1.131"/>
    </reaction>
    <physiologicalReaction direction="left-to-right" evidence="11 12">
        <dbReference type="Rhea" id="RHEA:29524"/>
    </physiologicalReaction>
</comment>
<dbReference type="GO" id="GO:0005789">
    <property type="term" value="C:endoplasmic reticulum membrane"/>
    <property type="evidence" value="ECO:0007669"/>
    <property type="project" value="UniProtKB-SubCell"/>
</dbReference>
<dbReference type="EMBL" id="CP014500">
    <property type="protein sequence ID" value="ANB11712.1"/>
    <property type="molecule type" value="Genomic_DNA"/>
</dbReference>
<evidence type="ECO:0000256" key="2">
    <source>
        <dbReference type="ARBA" id="ARBA00004922"/>
    </source>
</evidence>
<feature type="transmembrane region" description="Helical" evidence="12">
    <location>
        <begin position="240"/>
        <end position="260"/>
    </location>
</feature>
<dbReference type="Proteomes" id="UP000189580">
    <property type="component" value="Chromosome c"/>
</dbReference>